<evidence type="ECO:0000256" key="9">
    <source>
        <dbReference type="SAM" id="Coils"/>
    </source>
</evidence>
<evidence type="ECO:0000256" key="2">
    <source>
        <dbReference type="ARBA" id="ARBA00012438"/>
    </source>
</evidence>
<comment type="catalytic activity">
    <reaction evidence="1">
        <text>ATP + protein L-histidine = ADP + protein N-phospho-L-histidine.</text>
        <dbReference type="EC" id="2.7.13.3"/>
    </reaction>
</comment>
<evidence type="ECO:0000256" key="5">
    <source>
        <dbReference type="ARBA" id="ARBA00022741"/>
    </source>
</evidence>
<gene>
    <name evidence="12" type="ORF">C5Y93_03680</name>
    <name evidence="11" type="ORF">C5Y98_30990</name>
</gene>
<feature type="coiled-coil region" evidence="9">
    <location>
        <begin position="43"/>
        <end position="77"/>
    </location>
</feature>
<evidence type="ECO:0000256" key="7">
    <source>
        <dbReference type="ARBA" id="ARBA00022840"/>
    </source>
</evidence>
<dbReference type="EC" id="2.7.13.3" evidence="2"/>
<dbReference type="InterPro" id="IPR036890">
    <property type="entry name" value="HATPase_C_sf"/>
</dbReference>
<evidence type="ECO:0000313" key="13">
    <source>
        <dbReference type="Proteomes" id="UP000237819"/>
    </source>
</evidence>
<dbReference type="RefSeq" id="WP_105334040.1">
    <property type="nucleotide sequence ID" value="NZ_PUHZ01000005.1"/>
</dbReference>
<reference evidence="13 14" key="1">
    <citation type="submission" date="2018-02" db="EMBL/GenBank/DDBJ databases">
        <title>Comparative genomes isolates from brazilian mangrove.</title>
        <authorList>
            <person name="Araujo J.E."/>
            <person name="Taketani R.G."/>
            <person name="Silva M.C.P."/>
            <person name="Loureco M.V."/>
            <person name="Andreote F.D."/>
        </authorList>
    </citation>
    <scope>NUCLEOTIDE SEQUENCE [LARGE SCALE GENOMIC DNA]</scope>
    <source>
        <strain evidence="11 14">NAP PRIS-MGV</strain>
        <strain evidence="12 13">Nap-Phe MGV</strain>
    </source>
</reference>
<evidence type="ECO:0000256" key="8">
    <source>
        <dbReference type="ARBA" id="ARBA00023012"/>
    </source>
</evidence>
<dbReference type="CDD" id="cd00082">
    <property type="entry name" value="HisKA"/>
    <property type="match status" value="1"/>
</dbReference>
<evidence type="ECO:0000256" key="4">
    <source>
        <dbReference type="ARBA" id="ARBA00022679"/>
    </source>
</evidence>
<dbReference type="Pfam" id="PF00512">
    <property type="entry name" value="HisKA"/>
    <property type="match status" value="1"/>
</dbReference>
<keyword evidence="7" id="KW-0067">ATP-binding</keyword>
<dbReference type="Proteomes" id="UP000237819">
    <property type="component" value="Unassembled WGS sequence"/>
</dbReference>
<dbReference type="Gene3D" id="1.10.287.130">
    <property type="match status" value="1"/>
</dbReference>
<dbReference type="GO" id="GO:0000155">
    <property type="term" value="F:phosphorelay sensor kinase activity"/>
    <property type="evidence" value="ECO:0007669"/>
    <property type="project" value="InterPro"/>
</dbReference>
<accession>A0A2S8F2A5</accession>
<evidence type="ECO:0000313" key="14">
    <source>
        <dbReference type="Proteomes" id="UP000239388"/>
    </source>
</evidence>
<dbReference type="SMART" id="SM00388">
    <property type="entry name" value="HisKA"/>
    <property type="match status" value="1"/>
</dbReference>
<keyword evidence="9" id="KW-0175">Coiled coil</keyword>
<dbReference type="SMART" id="SM00387">
    <property type="entry name" value="HATPase_c"/>
    <property type="match status" value="1"/>
</dbReference>
<evidence type="ECO:0000256" key="3">
    <source>
        <dbReference type="ARBA" id="ARBA00022553"/>
    </source>
</evidence>
<feature type="domain" description="Histidine kinase" evidence="10">
    <location>
        <begin position="86"/>
        <end position="292"/>
    </location>
</feature>
<comment type="caution">
    <text evidence="11">The sequence shown here is derived from an EMBL/GenBank/DDBJ whole genome shotgun (WGS) entry which is preliminary data.</text>
</comment>
<dbReference type="EMBL" id="PUIB01000032">
    <property type="protein sequence ID" value="PQO26273.1"/>
    <property type="molecule type" value="Genomic_DNA"/>
</dbReference>
<sequence length="297" mass="32381">MTLPARTNRLQEKEAADQVIAGAFSADGAIDVDRLLSAWDTATTRLQETHEALRREVSRLSDELEIKNRELARKNRLADLGQMASHMAHEVRNSLMPLTMYVSMLKRQSDFGPNSAAIGKKIEHGLSALEATVNDLLHFTSDRQPQWSRFPLAPLLEEVHESLTPQCEAQRVKFAIDVDPLLTIRADRGMVRRAVLNLALNSLDVMNEGGRLLLTACLGRSGVEIECADSGPGFRPEVAIRAFDPFFTTKNTGTGLGLAIVQRVAEAHGGQAIAMNCPEGGAAVTLVLPQPRKEAAA</sequence>
<dbReference type="InterPro" id="IPR005467">
    <property type="entry name" value="His_kinase_dom"/>
</dbReference>
<proteinExistence type="predicted"/>
<evidence type="ECO:0000256" key="1">
    <source>
        <dbReference type="ARBA" id="ARBA00000085"/>
    </source>
</evidence>
<keyword evidence="3" id="KW-0597">Phosphoprotein</keyword>
<dbReference type="EMBL" id="PUHZ01000005">
    <property type="protein sequence ID" value="PQO47152.1"/>
    <property type="molecule type" value="Genomic_DNA"/>
</dbReference>
<dbReference type="PANTHER" id="PTHR43065:SF10">
    <property type="entry name" value="PEROXIDE STRESS-ACTIVATED HISTIDINE KINASE MAK3"/>
    <property type="match status" value="1"/>
</dbReference>
<keyword evidence="6 11" id="KW-0418">Kinase</keyword>
<name>A0A2S8F2A5_9BACT</name>
<dbReference type="InterPro" id="IPR036097">
    <property type="entry name" value="HisK_dim/P_sf"/>
</dbReference>
<dbReference type="SUPFAM" id="SSF47384">
    <property type="entry name" value="Homodimeric domain of signal transducing histidine kinase"/>
    <property type="match status" value="1"/>
</dbReference>
<dbReference type="PANTHER" id="PTHR43065">
    <property type="entry name" value="SENSOR HISTIDINE KINASE"/>
    <property type="match status" value="1"/>
</dbReference>
<dbReference type="SUPFAM" id="SSF55874">
    <property type="entry name" value="ATPase domain of HSP90 chaperone/DNA topoisomerase II/histidine kinase"/>
    <property type="match status" value="1"/>
</dbReference>
<organism evidence="11 14">
    <name type="scientific">Blastopirellula marina</name>
    <dbReference type="NCBI Taxonomy" id="124"/>
    <lineage>
        <taxon>Bacteria</taxon>
        <taxon>Pseudomonadati</taxon>
        <taxon>Planctomycetota</taxon>
        <taxon>Planctomycetia</taxon>
        <taxon>Pirellulales</taxon>
        <taxon>Pirellulaceae</taxon>
        <taxon>Blastopirellula</taxon>
    </lineage>
</organism>
<evidence type="ECO:0000256" key="6">
    <source>
        <dbReference type="ARBA" id="ARBA00022777"/>
    </source>
</evidence>
<dbReference type="GO" id="GO:0005524">
    <property type="term" value="F:ATP binding"/>
    <property type="evidence" value="ECO:0007669"/>
    <property type="project" value="UniProtKB-KW"/>
</dbReference>
<evidence type="ECO:0000259" key="10">
    <source>
        <dbReference type="PROSITE" id="PS50109"/>
    </source>
</evidence>
<dbReference type="AlphaFoldDB" id="A0A2S8F2A5"/>
<evidence type="ECO:0000313" key="12">
    <source>
        <dbReference type="EMBL" id="PQO47152.1"/>
    </source>
</evidence>
<keyword evidence="5" id="KW-0547">Nucleotide-binding</keyword>
<dbReference type="InterPro" id="IPR003661">
    <property type="entry name" value="HisK_dim/P_dom"/>
</dbReference>
<dbReference type="OrthoDB" id="226486at2"/>
<dbReference type="Pfam" id="PF02518">
    <property type="entry name" value="HATPase_c"/>
    <property type="match status" value="1"/>
</dbReference>
<evidence type="ECO:0000313" key="11">
    <source>
        <dbReference type="EMBL" id="PQO26273.1"/>
    </source>
</evidence>
<dbReference type="InterPro" id="IPR003594">
    <property type="entry name" value="HATPase_dom"/>
</dbReference>
<keyword evidence="8" id="KW-0902">Two-component regulatory system</keyword>
<dbReference type="PROSITE" id="PS50109">
    <property type="entry name" value="HIS_KIN"/>
    <property type="match status" value="1"/>
</dbReference>
<dbReference type="Gene3D" id="3.30.565.10">
    <property type="entry name" value="Histidine kinase-like ATPase, C-terminal domain"/>
    <property type="match status" value="1"/>
</dbReference>
<dbReference type="Proteomes" id="UP000239388">
    <property type="component" value="Unassembled WGS sequence"/>
</dbReference>
<dbReference type="PRINTS" id="PR00344">
    <property type="entry name" value="BCTRLSENSOR"/>
</dbReference>
<protein>
    <recommendedName>
        <fullName evidence="2">histidine kinase</fullName>
        <ecNumber evidence="2">2.7.13.3</ecNumber>
    </recommendedName>
</protein>
<dbReference type="CDD" id="cd00075">
    <property type="entry name" value="HATPase"/>
    <property type="match status" value="1"/>
</dbReference>
<keyword evidence="4" id="KW-0808">Transferase</keyword>
<dbReference type="InterPro" id="IPR004358">
    <property type="entry name" value="Sig_transdc_His_kin-like_C"/>
</dbReference>